<keyword evidence="2" id="KW-1185">Reference proteome</keyword>
<evidence type="ECO:0000313" key="1">
    <source>
        <dbReference type="EMBL" id="BAK36605.1"/>
    </source>
</evidence>
<dbReference type="AlphaFoldDB" id="F5XNF5"/>
<evidence type="ECO:0000313" key="2">
    <source>
        <dbReference type="Proteomes" id="UP000007947"/>
    </source>
</evidence>
<sequence>MGRKTTIAALIGNGMTIAYNPELTIPRITQRIIERLDSAGDDDTQQAQLMRKVAERAGRTHAAADFEELVSPFDELRDTLPLIRKMATLAGDAGLRIDRSLRDSAEFAQLVYRHGVSHVLDVIAAESRAHEDAMNPIRNLLTSIVNTAQGGEVTFANLNYDALLMAGLCSNYENAMCDLADGRGGQIEKMISPDAVAHGRPLRTTANLPLSRHVTLIHLHGSLAWLREPRTGVVYRFNMADVRDANFWTRWREGSTDWSPVVVLTNQTGKTNLIKKDPFKLAYEVFYQRLLTADKWLIAGTSLRDEGVNQMLQLAWSRRTTCPQVLVVTRSSNPTERQILDAIGWDPVWAGDPDPTKWLTICRDGILEAPDTLDWAWWSASGVVLRAYAS</sequence>
<dbReference type="HOGENOM" id="CLU_707519_0_0_11"/>
<dbReference type="EMBL" id="AP012204">
    <property type="protein sequence ID" value="BAK36605.1"/>
    <property type="molecule type" value="Genomic_DNA"/>
</dbReference>
<dbReference type="Proteomes" id="UP000007947">
    <property type="component" value="Chromosome"/>
</dbReference>
<dbReference type="eggNOG" id="COG0846">
    <property type="taxonomic scope" value="Bacteria"/>
</dbReference>
<gene>
    <name evidence="1" type="ordered locus">MLP_35910</name>
</gene>
<protein>
    <submittedName>
        <fullName evidence="1">Uncharacterized protein</fullName>
    </submittedName>
</protein>
<dbReference type="OrthoDB" id="5106108at2"/>
<dbReference type="KEGG" id="mph:MLP_35910"/>
<dbReference type="RefSeq" id="WP_013864455.1">
    <property type="nucleotide sequence ID" value="NC_015635.1"/>
</dbReference>
<organism evidence="1 2">
    <name type="scientific">Microlunatus phosphovorus (strain ATCC 700054 / DSM 10555 / JCM 9379 / NBRC 101784 / NCIMB 13414 / VKM Ac-1990 / NM-1)</name>
    <dbReference type="NCBI Taxonomy" id="1032480"/>
    <lineage>
        <taxon>Bacteria</taxon>
        <taxon>Bacillati</taxon>
        <taxon>Actinomycetota</taxon>
        <taxon>Actinomycetes</taxon>
        <taxon>Propionibacteriales</taxon>
        <taxon>Propionibacteriaceae</taxon>
        <taxon>Microlunatus</taxon>
    </lineage>
</organism>
<dbReference type="Pfam" id="PF13289">
    <property type="entry name" value="SIR2_2"/>
    <property type="match status" value="1"/>
</dbReference>
<accession>F5XNF5</accession>
<proteinExistence type="predicted"/>
<name>F5XNF5_MICPN</name>
<reference evidence="1 2" key="1">
    <citation type="submission" date="2011-05" db="EMBL/GenBank/DDBJ databases">
        <title>Whole genome sequence of Microlunatus phosphovorus NM-1.</title>
        <authorList>
            <person name="Hosoyama A."/>
            <person name="Sasaki K."/>
            <person name="Harada T."/>
            <person name="Igarashi R."/>
            <person name="Kawakoshi A."/>
            <person name="Sasagawa M."/>
            <person name="Fukada J."/>
            <person name="Nakamura S."/>
            <person name="Katano Y."/>
            <person name="Hanada S."/>
            <person name="Kamagata Y."/>
            <person name="Nakamura N."/>
            <person name="Yamazaki S."/>
            <person name="Fujita N."/>
        </authorList>
    </citation>
    <scope>NUCLEOTIDE SEQUENCE [LARGE SCALE GENOMIC DNA]</scope>
    <source>
        <strain evidence="2">ATCC 700054 / DSM 10555 / JCM 9379 / NBRC 101784 / NCIMB 13414 / VKM Ac-1990 / NM-1</strain>
    </source>
</reference>